<sequence length="642" mass="70702">MLAGLRRNPRSPKSFNLLGFGSLTPAAASWVLERRSSLNTNSGAFLQVDRNLSNLAFRLNASVDVVQSPPEAVNMPVQTQSLKAALRCHVPYYAALGPPFNLYFKTQTLVGWYIDLVHSSRIFFEFSLAQILVETIVKLTSLPRDSTPYTLVRTNSLASSNRLEFPSTWVQFPCRPLWVLEIIEPRGSVQLSLPWYFGLRSSLTQCLISLVLNFTESGFILSCIRYRFKYPFYTFRIIARGSQLHRLVFDSEKTFPSGNSAARVRQPKIDTIPLPRTSTTSPRARAHSILTKLVHRVQMHTARLTLARMKADSIEFELELTYCLSNVRTWVVCTGIGLGWESRAGWQCAARARVPRTVRAGTSRRAAVPTPVLSALRSLIRHRVTRRRRRAHAAAASARAPSESETGTGPASEPAAALARIPRVRRAGELGPRTPPQLASTCAGIERTRTGTASAASASGWCAPDAAVYARRAEGGAEVKKEAMATRAGMAKETECTYRNVRSVGASGVEISRRLRRLASLAYGSYSRFGKRKLVSGCRKGGKGEKVGMGGKELPTVLCAKHRVHLLVALVARRAVERECGCAVDADNDVGMGSALRPLRETVRERGSQRRVRLHGAGWSWRERSSALSVALLRPARLSPPS</sequence>
<evidence type="ECO:0000313" key="2">
    <source>
        <dbReference type="EMBL" id="KAJ7036259.1"/>
    </source>
</evidence>
<gene>
    <name evidence="2" type="ORF">C8F04DRAFT_1233206</name>
</gene>
<protein>
    <submittedName>
        <fullName evidence="2">Uncharacterized protein</fullName>
    </submittedName>
</protein>
<evidence type="ECO:0000313" key="3">
    <source>
        <dbReference type="Proteomes" id="UP001218188"/>
    </source>
</evidence>
<accession>A0AAD6SY84</accession>
<dbReference type="AlphaFoldDB" id="A0AAD6SY84"/>
<evidence type="ECO:0000256" key="1">
    <source>
        <dbReference type="SAM" id="MobiDB-lite"/>
    </source>
</evidence>
<dbReference type="EMBL" id="JARJCM010000044">
    <property type="protein sequence ID" value="KAJ7036259.1"/>
    <property type="molecule type" value="Genomic_DNA"/>
</dbReference>
<name>A0AAD6SY84_9AGAR</name>
<comment type="caution">
    <text evidence="2">The sequence shown here is derived from an EMBL/GenBank/DDBJ whole genome shotgun (WGS) entry which is preliminary data.</text>
</comment>
<organism evidence="2 3">
    <name type="scientific">Mycena alexandri</name>
    <dbReference type="NCBI Taxonomy" id="1745969"/>
    <lineage>
        <taxon>Eukaryota</taxon>
        <taxon>Fungi</taxon>
        <taxon>Dikarya</taxon>
        <taxon>Basidiomycota</taxon>
        <taxon>Agaricomycotina</taxon>
        <taxon>Agaricomycetes</taxon>
        <taxon>Agaricomycetidae</taxon>
        <taxon>Agaricales</taxon>
        <taxon>Marasmiineae</taxon>
        <taxon>Mycenaceae</taxon>
        <taxon>Mycena</taxon>
    </lineage>
</organism>
<reference evidence="2" key="1">
    <citation type="submission" date="2023-03" db="EMBL/GenBank/DDBJ databases">
        <title>Massive genome expansion in bonnet fungi (Mycena s.s.) driven by repeated elements and novel gene families across ecological guilds.</title>
        <authorList>
            <consortium name="Lawrence Berkeley National Laboratory"/>
            <person name="Harder C.B."/>
            <person name="Miyauchi S."/>
            <person name="Viragh M."/>
            <person name="Kuo A."/>
            <person name="Thoen E."/>
            <person name="Andreopoulos B."/>
            <person name="Lu D."/>
            <person name="Skrede I."/>
            <person name="Drula E."/>
            <person name="Henrissat B."/>
            <person name="Morin E."/>
            <person name="Kohler A."/>
            <person name="Barry K."/>
            <person name="LaButti K."/>
            <person name="Morin E."/>
            <person name="Salamov A."/>
            <person name="Lipzen A."/>
            <person name="Mereny Z."/>
            <person name="Hegedus B."/>
            <person name="Baldrian P."/>
            <person name="Stursova M."/>
            <person name="Weitz H."/>
            <person name="Taylor A."/>
            <person name="Grigoriev I.V."/>
            <person name="Nagy L.G."/>
            <person name="Martin F."/>
            <person name="Kauserud H."/>
        </authorList>
    </citation>
    <scope>NUCLEOTIDE SEQUENCE</scope>
    <source>
        <strain evidence="2">CBHHK200</strain>
    </source>
</reference>
<feature type="region of interest" description="Disordered" evidence="1">
    <location>
        <begin position="385"/>
        <end position="418"/>
    </location>
</feature>
<proteinExistence type="predicted"/>
<dbReference type="Proteomes" id="UP001218188">
    <property type="component" value="Unassembled WGS sequence"/>
</dbReference>
<keyword evidence="3" id="KW-1185">Reference proteome</keyword>